<dbReference type="EMBL" id="DS028100">
    <property type="protein sequence ID" value="KMP09911.1"/>
    <property type="molecule type" value="Genomic_DNA"/>
</dbReference>
<evidence type="ECO:0008006" key="4">
    <source>
        <dbReference type="Google" id="ProtNLM"/>
    </source>
</evidence>
<organism evidence="2 3">
    <name type="scientific">Coccidioides immitis RMSCC 2394</name>
    <dbReference type="NCBI Taxonomy" id="404692"/>
    <lineage>
        <taxon>Eukaryota</taxon>
        <taxon>Fungi</taxon>
        <taxon>Dikarya</taxon>
        <taxon>Ascomycota</taxon>
        <taxon>Pezizomycotina</taxon>
        <taxon>Eurotiomycetes</taxon>
        <taxon>Eurotiomycetidae</taxon>
        <taxon>Onygenales</taxon>
        <taxon>Onygenaceae</taxon>
        <taxon>Coccidioides</taxon>
    </lineage>
</organism>
<keyword evidence="1" id="KW-0560">Oxidoreductase</keyword>
<protein>
    <recommendedName>
        <fullName evidence="4">MGS207 protein</fullName>
    </recommendedName>
</protein>
<sequence>MLSQLSSLIPSFRQFSQPPAEHTVRVPVTETHNVETAQEKAARALKHLIKLNHANFSILYNGLLFYNHMPHLLSTAYLLGGDSEHLNRLYESESKELEQWVDSPGEIGDIDWREFLGKREYQRAYLDFFEDEVVRCGYDWKKVAQEYLCADKMPLVNSLISGFGHPLIHLGYAYEMDNREVAMEALAMAASCYGDIHKYLDNPSYLRSASSYKTTSLLEIINRVQNDKAFDGLFETTAVANFDVLFKSSEAPLLNHWAAWDVADATEQFEAIQRFATALLVNSGAKPHNFFFVHLLTTTHALRIIFPSIPAQYHVNLLRQWWLLALGLYIAELRPQFNASSINAIKDYDLEGRDWNWVSQHALHHKMSTSAHYIKPLRTMREAEKTWADREFFYLRAALKFIDEFQGWGGL</sequence>
<reference evidence="3" key="1">
    <citation type="journal article" date="2010" name="Genome Res.">
        <title>Population genomic sequencing of Coccidioides fungi reveals recent hybridization and transposon control.</title>
        <authorList>
            <person name="Neafsey D.E."/>
            <person name="Barker B.M."/>
            <person name="Sharpton T.J."/>
            <person name="Stajich J.E."/>
            <person name="Park D.J."/>
            <person name="Whiston E."/>
            <person name="Hung C.-Y."/>
            <person name="McMahan C."/>
            <person name="White J."/>
            <person name="Sykes S."/>
            <person name="Heiman D."/>
            <person name="Young S."/>
            <person name="Zeng Q."/>
            <person name="Abouelleil A."/>
            <person name="Aftuck L."/>
            <person name="Bessette D."/>
            <person name="Brown A."/>
            <person name="FitzGerald M."/>
            <person name="Lui A."/>
            <person name="Macdonald J.P."/>
            <person name="Priest M."/>
            <person name="Orbach M.J."/>
            <person name="Galgiani J.N."/>
            <person name="Kirkland T.N."/>
            <person name="Cole G.T."/>
            <person name="Birren B.W."/>
            <person name="Henn M.R."/>
            <person name="Taylor J.W."/>
            <person name="Rounsley S.D."/>
        </authorList>
    </citation>
    <scope>NUCLEOTIDE SEQUENCE [LARGE SCALE GENOMIC DNA]</scope>
    <source>
        <strain evidence="3">RMSCC 2394</strain>
    </source>
</reference>
<dbReference type="Proteomes" id="UP000054565">
    <property type="component" value="Unassembled WGS sequence"/>
</dbReference>
<dbReference type="PANTHER" id="PTHR35870:SF6">
    <property type="entry name" value="MGS207 PROTEIN"/>
    <property type="match status" value="1"/>
</dbReference>
<evidence type="ECO:0000256" key="1">
    <source>
        <dbReference type="ARBA" id="ARBA00023002"/>
    </source>
</evidence>
<proteinExistence type="predicted"/>
<dbReference type="PANTHER" id="PTHR35870">
    <property type="entry name" value="PROTEIN, PUTATIVE (AFU_ORTHOLOGUE AFUA_5G03330)-RELATED"/>
    <property type="match status" value="1"/>
</dbReference>
<dbReference type="GO" id="GO:0016491">
    <property type="term" value="F:oxidoreductase activity"/>
    <property type="evidence" value="ECO:0007669"/>
    <property type="project" value="UniProtKB-KW"/>
</dbReference>
<dbReference type="Pfam" id="PF14027">
    <property type="entry name" value="Questin_oxidase"/>
    <property type="match status" value="1"/>
</dbReference>
<name>A0A0J6YML2_COCIT</name>
<evidence type="ECO:0000313" key="3">
    <source>
        <dbReference type="Proteomes" id="UP000054565"/>
    </source>
</evidence>
<dbReference type="OrthoDB" id="10265971at2759"/>
<accession>A0A0J6YML2</accession>
<dbReference type="AlphaFoldDB" id="A0A0J6YML2"/>
<gene>
    <name evidence="2" type="ORF">CIRG_09144</name>
</gene>
<dbReference type="InterPro" id="IPR025337">
    <property type="entry name" value="Questin_oxidase-like"/>
</dbReference>
<dbReference type="STRING" id="404692.A0A0J6YML2"/>
<evidence type="ECO:0000313" key="2">
    <source>
        <dbReference type="EMBL" id="KMP09911.1"/>
    </source>
</evidence>